<dbReference type="Proteomes" id="UP001596298">
    <property type="component" value="Unassembled WGS sequence"/>
</dbReference>
<evidence type="ECO:0000313" key="6">
    <source>
        <dbReference type="EMBL" id="MFC6706922.1"/>
    </source>
</evidence>
<evidence type="ECO:0000256" key="4">
    <source>
        <dbReference type="ARBA" id="ARBA00022729"/>
    </source>
</evidence>
<organism evidence="6 7">
    <name type="scientific">Flexivirga alba</name>
    <dbReference type="NCBI Taxonomy" id="702742"/>
    <lineage>
        <taxon>Bacteria</taxon>
        <taxon>Bacillati</taxon>
        <taxon>Actinomycetota</taxon>
        <taxon>Actinomycetes</taxon>
        <taxon>Micrococcales</taxon>
        <taxon>Dermacoccaceae</taxon>
        <taxon>Flexivirga</taxon>
    </lineage>
</organism>
<dbReference type="PANTHER" id="PTHR42953:SF1">
    <property type="entry name" value="METAL-BINDING PROTEIN HI_0362-RELATED"/>
    <property type="match status" value="1"/>
</dbReference>
<evidence type="ECO:0000256" key="2">
    <source>
        <dbReference type="ARBA" id="ARBA00022448"/>
    </source>
</evidence>
<keyword evidence="7" id="KW-1185">Reference proteome</keyword>
<sequence length="281" mass="29755">MRVVEDAGEADGKVGVVASTNVYGDIVKQIGGSHVDVTSVLSDPNVDPHGYESNAKNAATVYDAKLVVENGLGYDSFMDQLTSGSGSRHQTVITASKVLGVDGNDANPHLWYDVAGMPKVADAIAGALSKADSKHSADYRKNATTFKKSLQPIEKVLASIKAKDDGAKIAYTERVAGYLLAEAGLTLGIPAGFPRAVEEGDDPSPGDTLAFEKALQKHTVRALIYNSQVTDKQTDQLKKQATDAGVPLVPVTETMPPKSASYQVWQLKQAEALRTALEKSA</sequence>
<dbReference type="InterPro" id="IPR050492">
    <property type="entry name" value="Bact_metal-bind_prot9"/>
</dbReference>
<comment type="similarity">
    <text evidence="5">Belongs to the bacterial solute-binding protein 9 family.</text>
</comment>
<evidence type="ECO:0000256" key="3">
    <source>
        <dbReference type="ARBA" id="ARBA00022723"/>
    </source>
</evidence>
<comment type="caution">
    <text evidence="6">The sequence shown here is derived from an EMBL/GenBank/DDBJ whole genome shotgun (WGS) entry which is preliminary data.</text>
</comment>
<dbReference type="InterPro" id="IPR006127">
    <property type="entry name" value="ZnuA-like"/>
</dbReference>
<protein>
    <submittedName>
        <fullName evidence="6">Metal ABC transporter solute-binding protein, Zn/Mn family</fullName>
    </submittedName>
</protein>
<gene>
    <name evidence="6" type="ORF">ACFQDH_17085</name>
</gene>
<dbReference type="EMBL" id="JBHSWH010000001">
    <property type="protein sequence ID" value="MFC6706922.1"/>
    <property type="molecule type" value="Genomic_DNA"/>
</dbReference>
<name>A0ABW2AJG9_9MICO</name>
<evidence type="ECO:0000256" key="5">
    <source>
        <dbReference type="RuleBase" id="RU003512"/>
    </source>
</evidence>
<dbReference type="SUPFAM" id="SSF53807">
    <property type="entry name" value="Helical backbone' metal receptor"/>
    <property type="match status" value="1"/>
</dbReference>
<reference evidence="7" key="1">
    <citation type="journal article" date="2019" name="Int. J. Syst. Evol. Microbiol.">
        <title>The Global Catalogue of Microorganisms (GCM) 10K type strain sequencing project: providing services to taxonomists for standard genome sequencing and annotation.</title>
        <authorList>
            <consortium name="The Broad Institute Genomics Platform"/>
            <consortium name="The Broad Institute Genome Sequencing Center for Infectious Disease"/>
            <person name="Wu L."/>
            <person name="Ma J."/>
        </authorList>
    </citation>
    <scope>NUCLEOTIDE SEQUENCE [LARGE SCALE GENOMIC DNA]</scope>
    <source>
        <strain evidence="7">CCUG 58127</strain>
    </source>
</reference>
<keyword evidence="3" id="KW-0479">Metal-binding</keyword>
<dbReference type="InterPro" id="IPR006128">
    <property type="entry name" value="Lipoprotein_PsaA-like"/>
</dbReference>
<keyword evidence="4" id="KW-0732">Signal</keyword>
<dbReference type="Pfam" id="PF01297">
    <property type="entry name" value="ZnuA"/>
    <property type="match status" value="1"/>
</dbReference>
<evidence type="ECO:0000256" key="1">
    <source>
        <dbReference type="ARBA" id="ARBA00004196"/>
    </source>
</evidence>
<keyword evidence="2 5" id="KW-0813">Transport</keyword>
<comment type="subcellular location">
    <subcellularLocation>
        <location evidence="1">Cell envelope</location>
    </subcellularLocation>
</comment>
<dbReference type="PANTHER" id="PTHR42953">
    <property type="entry name" value="HIGH-AFFINITY ZINC UPTAKE SYSTEM PROTEIN ZNUA-RELATED"/>
    <property type="match status" value="1"/>
</dbReference>
<proteinExistence type="inferred from homology"/>
<dbReference type="Gene3D" id="3.40.50.1980">
    <property type="entry name" value="Nitrogenase molybdenum iron protein domain"/>
    <property type="match status" value="2"/>
</dbReference>
<evidence type="ECO:0000313" key="7">
    <source>
        <dbReference type="Proteomes" id="UP001596298"/>
    </source>
</evidence>
<accession>A0ABW2AJG9</accession>
<dbReference type="RefSeq" id="WP_382403596.1">
    <property type="nucleotide sequence ID" value="NZ_JBHSWH010000001.1"/>
</dbReference>
<dbReference type="PRINTS" id="PR00690">
    <property type="entry name" value="ADHESNFAMILY"/>
</dbReference>